<feature type="region of interest" description="Disordered" evidence="1">
    <location>
        <begin position="130"/>
        <end position="149"/>
    </location>
</feature>
<name>A0A660CBI2_9PSEU</name>
<evidence type="ECO:0000313" key="2">
    <source>
        <dbReference type="EMBL" id="TWH20940.1"/>
    </source>
</evidence>
<dbReference type="EMBL" id="VLJV01000001">
    <property type="protein sequence ID" value="TWH20940.1"/>
    <property type="molecule type" value="Genomic_DNA"/>
</dbReference>
<reference evidence="2 3" key="1">
    <citation type="submission" date="2019-07" db="EMBL/GenBank/DDBJ databases">
        <title>R&amp;d 2014.</title>
        <authorList>
            <person name="Klenk H.-P."/>
        </authorList>
    </citation>
    <scope>NUCLEOTIDE SEQUENCE [LARGE SCALE GENOMIC DNA]</scope>
    <source>
        <strain evidence="2 3">DSM 43194</strain>
    </source>
</reference>
<accession>A0A660CBI2</accession>
<proteinExistence type="predicted"/>
<dbReference type="Proteomes" id="UP000317303">
    <property type="component" value="Unassembled WGS sequence"/>
</dbReference>
<feature type="compositionally biased region" description="Gly residues" evidence="1">
    <location>
        <begin position="140"/>
        <end position="149"/>
    </location>
</feature>
<evidence type="ECO:0008006" key="4">
    <source>
        <dbReference type="Google" id="ProtNLM"/>
    </source>
</evidence>
<evidence type="ECO:0000313" key="3">
    <source>
        <dbReference type="Proteomes" id="UP000317303"/>
    </source>
</evidence>
<organism evidence="2 3">
    <name type="scientific">Prauserella rugosa</name>
    <dbReference type="NCBI Taxonomy" id="43354"/>
    <lineage>
        <taxon>Bacteria</taxon>
        <taxon>Bacillati</taxon>
        <taxon>Actinomycetota</taxon>
        <taxon>Actinomycetes</taxon>
        <taxon>Pseudonocardiales</taxon>
        <taxon>Pseudonocardiaceae</taxon>
        <taxon>Prauserella</taxon>
    </lineage>
</organism>
<gene>
    <name evidence="2" type="ORF">JD82_02791</name>
</gene>
<comment type="caution">
    <text evidence="2">The sequence shown here is derived from an EMBL/GenBank/DDBJ whole genome shotgun (WGS) entry which is preliminary data.</text>
</comment>
<keyword evidence="3" id="KW-1185">Reference proteome</keyword>
<dbReference type="AlphaFoldDB" id="A0A660CBI2"/>
<protein>
    <recommendedName>
        <fullName evidence="4">PE family protein</fullName>
    </recommendedName>
</protein>
<dbReference type="OrthoDB" id="3629240at2"/>
<evidence type="ECO:0000256" key="1">
    <source>
        <dbReference type="SAM" id="MobiDB-lite"/>
    </source>
</evidence>
<dbReference type="RefSeq" id="WP_145600476.1">
    <property type="nucleotide sequence ID" value="NZ_JOIJ01000047.1"/>
</dbReference>
<sequence>MADNAGDTTGGNFWEPFVFAVTGEKGTATADGWVKDSAGPVGGFMMDLDTAEGLVRQAEWVRDRLQTLAEDARDLVNVEAPADDPGSMHFTDVARQANQLGSDHVRAEWKHARDLAEKLQKALNVYRETDEQAATDTKNAGGGEGGGLL</sequence>